<dbReference type="STRING" id="1802061.A3A93_02520"/>
<keyword evidence="3 7" id="KW-1133">Transmembrane helix</keyword>
<evidence type="ECO:0000256" key="3">
    <source>
        <dbReference type="ARBA" id="ARBA00022989"/>
    </source>
</evidence>
<evidence type="ECO:0000256" key="1">
    <source>
        <dbReference type="ARBA" id="ARBA00022475"/>
    </source>
</evidence>
<proteinExistence type="inferred from homology"/>
<feature type="site" description="Important for catalytic activity" evidence="7">
    <location>
        <position position="199"/>
    </location>
</feature>
<dbReference type="AlphaFoldDB" id="A0A1F7J0A8"/>
<evidence type="ECO:0000256" key="5">
    <source>
        <dbReference type="ARBA" id="ARBA00023239"/>
    </source>
</evidence>
<keyword evidence="1 7" id="KW-1003">Cell membrane</keyword>
<keyword evidence="2 7" id="KW-0812">Transmembrane</keyword>
<sequence length="317" mass="35985">MKKPLIVTIIIVVLALAGYLFYTEGTLPVNKSDLTPNLFVISPGEPLDSIINKLSSEGLIRNRLVFYLIVKQKGIETQIQAGDFRLNPSMNAYELADELTHGTIDVWITIKEGLRKEEIAEILSHEFDLSEAEFNGLAREGYLFPDTYLIPKDPTSQQIIDITTKNFDSKYTSEIDEKITAKGLTKNEAITMASLVEREATVNDRQGVANIIYKRYVNDWPLEIDATVQYALGYQPAQKTWWKKDVTQEEYRSVRSPYNTYLNVGLPPEPIANPGLASIEAVANADKNTPYWYYFHDQDGNIFYSKTLEEHVKNSTN</sequence>
<dbReference type="NCBIfam" id="TIGR00247">
    <property type="entry name" value="endolytic transglycosylase MltG"/>
    <property type="match status" value="1"/>
</dbReference>
<accession>A0A1F7J0A8</accession>
<dbReference type="Proteomes" id="UP000177141">
    <property type="component" value="Unassembled WGS sequence"/>
</dbReference>
<dbReference type="PANTHER" id="PTHR30518:SF2">
    <property type="entry name" value="ENDOLYTIC MUREIN TRANSGLYCOSYLASE"/>
    <property type="match status" value="1"/>
</dbReference>
<evidence type="ECO:0000313" key="9">
    <source>
        <dbReference type="Proteomes" id="UP000177141"/>
    </source>
</evidence>
<dbReference type="EC" id="4.2.2.29" evidence="7"/>
<dbReference type="PANTHER" id="PTHR30518">
    <property type="entry name" value="ENDOLYTIC MUREIN TRANSGLYCOSYLASE"/>
    <property type="match status" value="1"/>
</dbReference>
<keyword evidence="5 7" id="KW-0456">Lyase</keyword>
<comment type="similarity">
    <text evidence="7">Belongs to the transglycosylase MltG family.</text>
</comment>
<dbReference type="GO" id="GO:0005886">
    <property type="term" value="C:plasma membrane"/>
    <property type="evidence" value="ECO:0007669"/>
    <property type="project" value="UniProtKB-SubCell"/>
</dbReference>
<name>A0A1F7J0A8_9BACT</name>
<comment type="subcellular location">
    <subcellularLocation>
        <location evidence="7">Cell membrane</location>
        <topology evidence="7">Single-pass membrane protein</topology>
    </subcellularLocation>
</comment>
<evidence type="ECO:0000256" key="2">
    <source>
        <dbReference type="ARBA" id="ARBA00022692"/>
    </source>
</evidence>
<dbReference type="GO" id="GO:0009252">
    <property type="term" value="P:peptidoglycan biosynthetic process"/>
    <property type="evidence" value="ECO:0007669"/>
    <property type="project" value="UniProtKB-UniRule"/>
</dbReference>
<dbReference type="InterPro" id="IPR003770">
    <property type="entry name" value="MLTG-like"/>
</dbReference>
<gene>
    <name evidence="7" type="primary">mltG</name>
    <name evidence="8" type="ORF">A3A93_02520</name>
</gene>
<organism evidence="8 9">
    <name type="scientific">Candidatus Roizmanbacteria bacterium RIFCSPLOWO2_01_FULL_38_12</name>
    <dbReference type="NCBI Taxonomy" id="1802061"/>
    <lineage>
        <taxon>Bacteria</taxon>
        <taxon>Candidatus Roizmaniibacteriota</taxon>
    </lineage>
</organism>
<dbReference type="GO" id="GO:0071555">
    <property type="term" value="P:cell wall organization"/>
    <property type="evidence" value="ECO:0007669"/>
    <property type="project" value="UniProtKB-KW"/>
</dbReference>
<comment type="caution">
    <text evidence="8">The sequence shown here is derived from an EMBL/GenBank/DDBJ whole genome shotgun (WGS) entry which is preliminary data.</text>
</comment>
<keyword evidence="6 7" id="KW-0961">Cell wall biogenesis/degradation</keyword>
<comment type="catalytic activity">
    <reaction evidence="7">
        <text>a peptidoglycan chain = a peptidoglycan chain with N-acetyl-1,6-anhydromuramyl-[peptide] at the reducing end + a peptidoglycan chain with N-acetylglucosamine at the non-reducing end.</text>
        <dbReference type="EC" id="4.2.2.29"/>
    </reaction>
</comment>
<dbReference type="Gene3D" id="3.30.1490.480">
    <property type="entry name" value="Endolytic murein transglycosylase"/>
    <property type="match status" value="1"/>
</dbReference>
<dbReference type="HAMAP" id="MF_02065">
    <property type="entry name" value="MltG"/>
    <property type="match status" value="1"/>
</dbReference>
<evidence type="ECO:0000256" key="6">
    <source>
        <dbReference type="ARBA" id="ARBA00023316"/>
    </source>
</evidence>
<dbReference type="Pfam" id="PF02618">
    <property type="entry name" value="YceG"/>
    <property type="match status" value="1"/>
</dbReference>
<evidence type="ECO:0000256" key="4">
    <source>
        <dbReference type="ARBA" id="ARBA00023136"/>
    </source>
</evidence>
<protein>
    <recommendedName>
        <fullName evidence="7">Endolytic murein transglycosylase</fullName>
        <ecNumber evidence="7">4.2.2.29</ecNumber>
    </recommendedName>
    <alternativeName>
        <fullName evidence="7">Peptidoglycan lytic transglycosylase</fullName>
    </alternativeName>
    <alternativeName>
        <fullName evidence="7">Peptidoglycan polymerization terminase</fullName>
    </alternativeName>
</protein>
<dbReference type="EMBL" id="MGAL01000006">
    <property type="protein sequence ID" value="OGK49046.1"/>
    <property type="molecule type" value="Genomic_DNA"/>
</dbReference>
<evidence type="ECO:0000313" key="8">
    <source>
        <dbReference type="EMBL" id="OGK49046.1"/>
    </source>
</evidence>
<reference evidence="8 9" key="1">
    <citation type="journal article" date="2016" name="Nat. Commun.">
        <title>Thousands of microbial genomes shed light on interconnected biogeochemical processes in an aquifer system.</title>
        <authorList>
            <person name="Anantharaman K."/>
            <person name="Brown C.T."/>
            <person name="Hug L.A."/>
            <person name="Sharon I."/>
            <person name="Castelle C.J."/>
            <person name="Probst A.J."/>
            <person name="Thomas B.C."/>
            <person name="Singh A."/>
            <person name="Wilkins M.J."/>
            <person name="Karaoz U."/>
            <person name="Brodie E.L."/>
            <person name="Williams K.H."/>
            <person name="Hubbard S.S."/>
            <person name="Banfield J.F."/>
        </authorList>
    </citation>
    <scope>NUCLEOTIDE SEQUENCE [LARGE SCALE GENOMIC DNA]</scope>
</reference>
<dbReference type="GO" id="GO:0008932">
    <property type="term" value="F:lytic endotransglycosylase activity"/>
    <property type="evidence" value="ECO:0007669"/>
    <property type="project" value="UniProtKB-UniRule"/>
</dbReference>
<keyword evidence="4 7" id="KW-0472">Membrane</keyword>
<feature type="transmembrane region" description="Helical" evidence="7">
    <location>
        <begin position="5"/>
        <end position="22"/>
    </location>
</feature>
<evidence type="ECO:0000256" key="7">
    <source>
        <dbReference type="HAMAP-Rule" id="MF_02065"/>
    </source>
</evidence>
<comment type="function">
    <text evidence="7">Functions as a peptidoglycan terminase that cleaves nascent peptidoglycan strands endolytically to terminate their elongation.</text>
</comment>